<keyword evidence="3" id="KW-0547">Nucleotide-binding</keyword>
<dbReference type="Gene3D" id="3.30.420.40">
    <property type="match status" value="2"/>
</dbReference>
<evidence type="ECO:0000256" key="6">
    <source>
        <dbReference type="RuleBase" id="RU000487"/>
    </source>
</evidence>
<proteinExistence type="inferred from homology"/>
<dbReference type="OrthoDB" id="5132116at2759"/>
<dbReference type="GO" id="GO:0005524">
    <property type="term" value="F:ATP binding"/>
    <property type="evidence" value="ECO:0007669"/>
    <property type="project" value="UniProtKB-KW"/>
</dbReference>
<keyword evidence="2" id="KW-0963">Cytoplasm</keyword>
<evidence type="ECO:0000256" key="4">
    <source>
        <dbReference type="ARBA" id="ARBA00022840"/>
    </source>
</evidence>
<keyword evidence="4" id="KW-0067">ATP-binding</keyword>
<comment type="subcellular location">
    <subcellularLocation>
        <location evidence="1">Cytoplasm</location>
        <location evidence="1">Cytoskeleton</location>
    </subcellularLocation>
</comment>
<organism evidence="7 8">
    <name type="scientific">Diatraea saccharalis</name>
    <name type="common">sugarcane borer</name>
    <dbReference type="NCBI Taxonomy" id="40085"/>
    <lineage>
        <taxon>Eukaryota</taxon>
        <taxon>Metazoa</taxon>
        <taxon>Ecdysozoa</taxon>
        <taxon>Arthropoda</taxon>
        <taxon>Hexapoda</taxon>
        <taxon>Insecta</taxon>
        <taxon>Pterygota</taxon>
        <taxon>Neoptera</taxon>
        <taxon>Endopterygota</taxon>
        <taxon>Lepidoptera</taxon>
        <taxon>Glossata</taxon>
        <taxon>Ditrysia</taxon>
        <taxon>Pyraloidea</taxon>
        <taxon>Crambidae</taxon>
        <taxon>Crambinae</taxon>
        <taxon>Diatraea</taxon>
    </lineage>
</organism>
<dbReference type="EMBL" id="OU893332">
    <property type="protein sequence ID" value="CAG9782056.1"/>
    <property type="molecule type" value="Genomic_DNA"/>
</dbReference>
<keyword evidence="8" id="KW-1185">Reference proteome</keyword>
<name>A0A9N9QKS1_9NEOP</name>
<dbReference type="FunFam" id="3.30.420.40:FF:000148">
    <property type="entry name" value="Actin, alpha skeletal muscle"/>
    <property type="match status" value="1"/>
</dbReference>
<dbReference type="InterPro" id="IPR004000">
    <property type="entry name" value="Actin"/>
</dbReference>
<dbReference type="AlphaFoldDB" id="A0A9N9QKS1"/>
<dbReference type="Proteomes" id="UP001153714">
    <property type="component" value="Chromosome 1"/>
</dbReference>
<gene>
    <name evidence="7" type="ORF">DIATSA_LOCUS347</name>
</gene>
<dbReference type="SMART" id="SM00268">
    <property type="entry name" value="ACTIN"/>
    <property type="match status" value="1"/>
</dbReference>
<keyword evidence="5" id="KW-0206">Cytoskeleton</keyword>
<reference evidence="7" key="1">
    <citation type="submission" date="2021-12" db="EMBL/GenBank/DDBJ databases">
        <authorList>
            <person name="King R."/>
        </authorList>
    </citation>
    <scope>NUCLEOTIDE SEQUENCE</scope>
</reference>
<dbReference type="PRINTS" id="PR00190">
    <property type="entry name" value="ACTIN"/>
</dbReference>
<reference evidence="7" key="2">
    <citation type="submission" date="2022-10" db="EMBL/GenBank/DDBJ databases">
        <authorList>
            <consortium name="ENA_rothamsted_submissions"/>
            <consortium name="culmorum"/>
            <person name="King R."/>
        </authorList>
    </citation>
    <scope>NUCLEOTIDE SEQUENCE</scope>
</reference>
<dbReference type="GO" id="GO:0005856">
    <property type="term" value="C:cytoskeleton"/>
    <property type="evidence" value="ECO:0007669"/>
    <property type="project" value="UniProtKB-SubCell"/>
</dbReference>
<evidence type="ECO:0000256" key="5">
    <source>
        <dbReference type="ARBA" id="ARBA00023212"/>
    </source>
</evidence>
<evidence type="ECO:0008006" key="9">
    <source>
        <dbReference type="Google" id="ProtNLM"/>
    </source>
</evidence>
<evidence type="ECO:0000313" key="7">
    <source>
        <dbReference type="EMBL" id="CAG9782056.1"/>
    </source>
</evidence>
<dbReference type="Pfam" id="PF00022">
    <property type="entry name" value="Actin"/>
    <property type="match status" value="2"/>
</dbReference>
<protein>
    <recommendedName>
        <fullName evidence="9">Actin</fullName>
    </recommendedName>
</protein>
<dbReference type="Gene3D" id="3.90.640.10">
    <property type="entry name" value="Actin, Chain A, domain 4"/>
    <property type="match status" value="1"/>
</dbReference>
<evidence type="ECO:0000256" key="3">
    <source>
        <dbReference type="ARBA" id="ARBA00022741"/>
    </source>
</evidence>
<dbReference type="PANTHER" id="PTHR11937">
    <property type="entry name" value="ACTIN"/>
    <property type="match status" value="1"/>
</dbReference>
<sequence length="369" mass="41388">MSFEKPVVVIDNGSYNIKAGFSCDNHPVAMFRTVVGRPSYLNGGYGREYYDVHIGDEAVAKIDELDLNQPIVNGRIVHWDNMERIWHYLFYKELKVAPEDRSMMLACSAVSSMDEKLKCCEIIFETLNIPALCIQSQAVLSLYGSGYSTGISVDLGYDTADVCPVYEGGLIRYAHMQTNYAGAQFANFFKESLAEKNYHDFGIRTPEILEGMKRYLYITQDISMSRKDYKRIYTLPSGEKIDIGYEAFMGAEMIFQPRVIMGPNVNVIALQEAIVTAAMKCDADLRSELYEAVVLCGGMSMIPGLSTRLATEVEEITHKPVNILMTSEAYAVAWLGGATFAGMPASKQMWVTKKQYKDYGAKIVKNKFM</sequence>
<evidence type="ECO:0000256" key="1">
    <source>
        <dbReference type="ARBA" id="ARBA00004245"/>
    </source>
</evidence>
<dbReference type="SUPFAM" id="SSF53067">
    <property type="entry name" value="Actin-like ATPase domain"/>
    <property type="match status" value="2"/>
</dbReference>
<dbReference type="InterPro" id="IPR043129">
    <property type="entry name" value="ATPase_NBD"/>
</dbReference>
<accession>A0A9N9QKS1</accession>
<evidence type="ECO:0000313" key="8">
    <source>
        <dbReference type="Proteomes" id="UP001153714"/>
    </source>
</evidence>
<comment type="similarity">
    <text evidence="6">Belongs to the actin family.</text>
</comment>
<evidence type="ECO:0000256" key="2">
    <source>
        <dbReference type="ARBA" id="ARBA00022490"/>
    </source>
</evidence>